<evidence type="ECO:0000313" key="2">
    <source>
        <dbReference type="EMBL" id="KJV59183.1"/>
    </source>
</evidence>
<accession>A0A0F3MTT3</accession>
<organism evidence="2 3">
    <name type="scientific">Rickettsia felis str. Pedreira</name>
    <dbReference type="NCBI Taxonomy" id="1359196"/>
    <lineage>
        <taxon>Bacteria</taxon>
        <taxon>Pseudomonadati</taxon>
        <taxon>Pseudomonadota</taxon>
        <taxon>Alphaproteobacteria</taxon>
        <taxon>Rickettsiales</taxon>
        <taxon>Rickettsiaceae</taxon>
        <taxon>Rickettsieae</taxon>
        <taxon>Rickettsia</taxon>
        <taxon>spotted fever group</taxon>
    </lineage>
</organism>
<sequence>MSTEDTEKSIKERTKFNKVGKQISESEHQATHNVLNTPKRKQAEVNKPYQDFTPFSESNPKQELKRSHQGYANSIETPAPKTKPISTKPPQVVAKNLNVASKNPVTTIAQKLINKFTTGNKPMHKTKQSPTPSASPTNKTTGKGQGNSR</sequence>
<feature type="region of interest" description="Disordered" evidence="1">
    <location>
        <begin position="1"/>
        <end position="89"/>
    </location>
</feature>
<proteinExistence type="predicted"/>
<dbReference type="RefSeq" id="WP_011271206.1">
    <property type="nucleotide sequence ID" value="NZ_LANQ01000001.1"/>
</dbReference>
<name>A0A0F3MTT3_RICFI</name>
<evidence type="ECO:0000256" key="1">
    <source>
        <dbReference type="SAM" id="MobiDB-lite"/>
    </source>
</evidence>
<feature type="compositionally biased region" description="Polar residues" evidence="1">
    <location>
        <begin position="128"/>
        <end position="149"/>
    </location>
</feature>
<dbReference type="AlphaFoldDB" id="A0A0F3MTT3"/>
<reference evidence="2 3" key="1">
    <citation type="submission" date="2015-01" db="EMBL/GenBank/DDBJ databases">
        <title>Genome Sequencing of Rickettsiales.</title>
        <authorList>
            <person name="Daugherty S.C."/>
            <person name="Su Q."/>
            <person name="Abolude K."/>
            <person name="Beier-Sexton M."/>
            <person name="Carlyon J.A."/>
            <person name="Carter R."/>
            <person name="Day N.P."/>
            <person name="Dumler S.J."/>
            <person name="Dyachenko V."/>
            <person name="Godinez A."/>
            <person name="Kurtti T.J."/>
            <person name="Lichay M."/>
            <person name="Mullins K.E."/>
            <person name="Ott S."/>
            <person name="Pappas-Brown V."/>
            <person name="Paris D.H."/>
            <person name="Patel P."/>
            <person name="Richards A.L."/>
            <person name="Sadzewicz L."/>
            <person name="Sears K."/>
            <person name="Seidman D."/>
            <person name="Sengamalay N."/>
            <person name="Stenos J."/>
            <person name="Tallon L.J."/>
            <person name="Vincent G."/>
            <person name="Fraser C.M."/>
            <person name="Munderloh U."/>
            <person name="Dunning-Hotopp J.C."/>
        </authorList>
    </citation>
    <scope>NUCLEOTIDE SEQUENCE [LARGE SCALE GENOMIC DNA]</scope>
    <source>
        <strain evidence="2 3">Pedreira</strain>
    </source>
</reference>
<dbReference type="Proteomes" id="UP000033475">
    <property type="component" value="Unassembled WGS sequence"/>
</dbReference>
<protein>
    <submittedName>
        <fullName evidence="2">Uncharacterized protein</fullName>
    </submittedName>
</protein>
<feature type="region of interest" description="Disordered" evidence="1">
    <location>
        <begin position="115"/>
        <end position="149"/>
    </location>
</feature>
<dbReference type="EMBL" id="LANQ01000001">
    <property type="protein sequence ID" value="KJV59183.1"/>
    <property type="molecule type" value="Genomic_DNA"/>
</dbReference>
<evidence type="ECO:0000313" key="3">
    <source>
        <dbReference type="Proteomes" id="UP000033475"/>
    </source>
</evidence>
<gene>
    <name evidence="2" type="ORF">RFEPED_1584</name>
</gene>
<dbReference type="PATRIC" id="fig|1359196.3.peg.1535"/>
<comment type="caution">
    <text evidence="2">The sequence shown here is derived from an EMBL/GenBank/DDBJ whole genome shotgun (WGS) entry which is preliminary data.</text>
</comment>
<feature type="compositionally biased region" description="Basic and acidic residues" evidence="1">
    <location>
        <begin position="1"/>
        <end position="15"/>
    </location>
</feature>